<dbReference type="GO" id="GO:0055085">
    <property type="term" value="P:transmembrane transport"/>
    <property type="evidence" value="ECO:0007669"/>
    <property type="project" value="InterPro"/>
</dbReference>
<feature type="domain" description="TonB C-terminal" evidence="11">
    <location>
        <begin position="129"/>
        <end position="221"/>
    </location>
</feature>
<protein>
    <submittedName>
        <fullName evidence="12">Outer membrane transport energization protein TonB</fullName>
    </submittedName>
</protein>
<keyword evidence="5" id="KW-0997">Cell inner membrane</keyword>
<organism evidence="12 13">
    <name type="scientific">Stenotrophomonas rhizophila</name>
    <dbReference type="NCBI Taxonomy" id="216778"/>
    <lineage>
        <taxon>Bacteria</taxon>
        <taxon>Pseudomonadati</taxon>
        <taxon>Pseudomonadota</taxon>
        <taxon>Gammaproteobacteria</taxon>
        <taxon>Lysobacterales</taxon>
        <taxon>Lysobacteraceae</taxon>
        <taxon>Stenotrophomonas</taxon>
    </lineage>
</organism>
<dbReference type="AlphaFoldDB" id="A0A498CG08"/>
<dbReference type="InterPro" id="IPR037682">
    <property type="entry name" value="TonB_C"/>
</dbReference>
<keyword evidence="4" id="KW-1003">Cell membrane</keyword>
<evidence type="ECO:0000256" key="7">
    <source>
        <dbReference type="ARBA" id="ARBA00022927"/>
    </source>
</evidence>
<keyword evidence="7" id="KW-0653">Protein transport</keyword>
<evidence type="ECO:0000313" key="12">
    <source>
        <dbReference type="EMBL" id="RLK56796.1"/>
    </source>
</evidence>
<dbReference type="PANTHER" id="PTHR33446:SF2">
    <property type="entry name" value="PROTEIN TONB"/>
    <property type="match status" value="1"/>
</dbReference>
<dbReference type="RefSeq" id="WP_121038582.1">
    <property type="nucleotide sequence ID" value="NZ_RCDC01000004.1"/>
</dbReference>
<evidence type="ECO:0000256" key="1">
    <source>
        <dbReference type="ARBA" id="ARBA00004383"/>
    </source>
</evidence>
<dbReference type="Pfam" id="PF03544">
    <property type="entry name" value="TonB_C"/>
    <property type="match status" value="1"/>
</dbReference>
<keyword evidence="6" id="KW-0812">Transmembrane</keyword>
<gene>
    <name evidence="12" type="ORF">BCL79_1197</name>
</gene>
<dbReference type="PANTHER" id="PTHR33446">
    <property type="entry name" value="PROTEIN TONB-RELATED"/>
    <property type="match status" value="1"/>
</dbReference>
<name>A0A498CG08_9GAMM</name>
<feature type="compositionally biased region" description="Pro residues" evidence="10">
    <location>
        <begin position="73"/>
        <end position="82"/>
    </location>
</feature>
<comment type="subcellular location">
    <subcellularLocation>
        <location evidence="1">Cell inner membrane</location>
        <topology evidence="1">Single-pass membrane protein</topology>
        <orientation evidence="1">Periplasmic side</orientation>
    </subcellularLocation>
</comment>
<proteinExistence type="inferred from homology"/>
<evidence type="ECO:0000256" key="4">
    <source>
        <dbReference type="ARBA" id="ARBA00022475"/>
    </source>
</evidence>
<dbReference type="InterPro" id="IPR006260">
    <property type="entry name" value="TonB/TolA_C"/>
</dbReference>
<evidence type="ECO:0000256" key="2">
    <source>
        <dbReference type="ARBA" id="ARBA00006555"/>
    </source>
</evidence>
<dbReference type="EMBL" id="RCDC01000004">
    <property type="protein sequence ID" value="RLK56796.1"/>
    <property type="molecule type" value="Genomic_DNA"/>
</dbReference>
<dbReference type="SUPFAM" id="SSF74653">
    <property type="entry name" value="TolA/TonB C-terminal domain"/>
    <property type="match status" value="1"/>
</dbReference>
<comment type="caution">
    <text evidence="12">The sequence shown here is derived from an EMBL/GenBank/DDBJ whole genome shotgun (WGS) entry which is preliminary data.</text>
</comment>
<dbReference type="NCBIfam" id="TIGR01352">
    <property type="entry name" value="tonB_Cterm"/>
    <property type="match status" value="1"/>
</dbReference>
<dbReference type="OrthoDB" id="9792439at2"/>
<evidence type="ECO:0000256" key="3">
    <source>
        <dbReference type="ARBA" id="ARBA00022448"/>
    </source>
</evidence>
<dbReference type="GO" id="GO:0015031">
    <property type="term" value="P:protein transport"/>
    <property type="evidence" value="ECO:0007669"/>
    <property type="project" value="UniProtKB-KW"/>
</dbReference>
<evidence type="ECO:0000313" key="13">
    <source>
        <dbReference type="Proteomes" id="UP000274786"/>
    </source>
</evidence>
<comment type="similarity">
    <text evidence="2">Belongs to the TonB family.</text>
</comment>
<keyword evidence="9" id="KW-0472">Membrane</keyword>
<keyword evidence="3" id="KW-0813">Transport</keyword>
<evidence type="ECO:0000256" key="8">
    <source>
        <dbReference type="ARBA" id="ARBA00022989"/>
    </source>
</evidence>
<keyword evidence="8" id="KW-1133">Transmembrane helix</keyword>
<feature type="compositionally biased region" description="Low complexity" evidence="10">
    <location>
        <begin position="85"/>
        <end position="132"/>
    </location>
</feature>
<evidence type="ECO:0000256" key="5">
    <source>
        <dbReference type="ARBA" id="ARBA00022519"/>
    </source>
</evidence>
<dbReference type="GO" id="GO:0098797">
    <property type="term" value="C:plasma membrane protein complex"/>
    <property type="evidence" value="ECO:0007669"/>
    <property type="project" value="TreeGrafter"/>
</dbReference>
<reference evidence="12 13" key="1">
    <citation type="submission" date="2018-10" db="EMBL/GenBank/DDBJ databases">
        <title>Comparative analysis of microorganisms from saline springs in Andes Mountain Range, Colombia.</title>
        <authorList>
            <person name="Rubin E."/>
        </authorList>
    </citation>
    <scope>NUCLEOTIDE SEQUENCE [LARGE SCALE GENOMIC DNA]</scope>
    <source>
        <strain evidence="12 13">USBA GBX 843</strain>
    </source>
</reference>
<accession>A0A498CG08</accession>
<dbReference type="GO" id="GO:0031992">
    <property type="term" value="F:energy transducer activity"/>
    <property type="evidence" value="ECO:0007669"/>
    <property type="project" value="TreeGrafter"/>
</dbReference>
<evidence type="ECO:0000259" key="11">
    <source>
        <dbReference type="PROSITE" id="PS52015"/>
    </source>
</evidence>
<dbReference type="Gene3D" id="3.30.1150.10">
    <property type="match status" value="1"/>
</dbReference>
<evidence type="ECO:0000256" key="6">
    <source>
        <dbReference type="ARBA" id="ARBA00022692"/>
    </source>
</evidence>
<dbReference type="Proteomes" id="UP000274786">
    <property type="component" value="Unassembled WGS sequence"/>
</dbReference>
<evidence type="ECO:0000256" key="10">
    <source>
        <dbReference type="SAM" id="MobiDB-lite"/>
    </source>
</evidence>
<sequence>MVRTPSPVVPLPIEASRVLGWSTAIAVHALALMLLLIPAAQPLITAPRERMRVSWVLPPPPQPQPEIIRHPPADPQRLPPTVPVTTQRAPAPLPTPTATLDEAPAVAPMPASETAAPALEPAPAAPSPAAGAQLQYRSAPPPPYPVAAIRLGQEGTVLLRIRVGTDGNPVAVSIEKSSGSRALDQAARQQVMRHWRFVPATVNGQVVQADGLVPVEFSLPH</sequence>
<dbReference type="InterPro" id="IPR051045">
    <property type="entry name" value="TonB-dependent_transducer"/>
</dbReference>
<feature type="region of interest" description="Disordered" evidence="10">
    <location>
        <begin position="69"/>
        <end position="138"/>
    </location>
</feature>
<dbReference type="PROSITE" id="PS52015">
    <property type="entry name" value="TONB_CTD"/>
    <property type="match status" value="1"/>
</dbReference>
<evidence type="ECO:0000256" key="9">
    <source>
        <dbReference type="ARBA" id="ARBA00023136"/>
    </source>
</evidence>